<feature type="transmembrane region" description="Helical" evidence="9">
    <location>
        <begin position="34"/>
        <end position="55"/>
    </location>
</feature>
<keyword evidence="7" id="KW-0067">ATP-binding</keyword>
<comment type="caution">
    <text evidence="11">The sequence shown here is derived from an EMBL/GenBank/DDBJ whole genome shotgun (WGS) entry which is preliminary data.</text>
</comment>
<dbReference type="SUPFAM" id="SSF47384">
    <property type="entry name" value="Homodimeric domain of signal transducing histidine kinase"/>
    <property type="match status" value="1"/>
</dbReference>
<dbReference type="GO" id="GO:0000155">
    <property type="term" value="F:phosphorelay sensor kinase activity"/>
    <property type="evidence" value="ECO:0007669"/>
    <property type="project" value="InterPro"/>
</dbReference>
<feature type="transmembrane region" description="Helical" evidence="9">
    <location>
        <begin position="96"/>
        <end position="117"/>
    </location>
</feature>
<keyword evidence="9" id="KW-0472">Membrane</keyword>
<dbReference type="InterPro" id="IPR036097">
    <property type="entry name" value="HisK_dim/P_sf"/>
</dbReference>
<feature type="transmembrane region" description="Helical" evidence="9">
    <location>
        <begin position="172"/>
        <end position="193"/>
    </location>
</feature>
<dbReference type="AlphaFoldDB" id="A0A1F4U8E6"/>
<evidence type="ECO:0000313" key="12">
    <source>
        <dbReference type="Proteomes" id="UP000179242"/>
    </source>
</evidence>
<evidence type="ECO:0000256" key="2">
    <source>
        <dbReference type="ARBA" id="ARBA00012438"/>
    </source>
</evidence>
<evidence type="ECO:0000313" key="11">
    <source>
        <dbReference type="EMBL" id="OGC41169.1"/>
    </source>
</evidence>
<sequence>MELMFKYTAYFNAAISFFLGFFVYFNGPTKRQNILLFLLSLSISLYAVFFAFSIYMPDQNISLFAVRIFHVFCLGIATFLCLFSNEIIFDNTFRKAWHYIPLITMAIVSYFLMFGDVVRGVEPVGTLPNWTVPGSQFILYFIHYGFFTTLPILLLLFYYFRTEGAKQNQIKLILIGAGLALLGGWTTFLPGWGIKVEPYGIHFIFIFQFILTYAILKYQLMNIRATLSKIGAFLAVSFIYCMGYVFLAYFYVNFFMTERPYGLIAASLLYGLISGFSFNDFRLRLQTKAERAFIVGWYDFNEVITQLTEKLSHIVEATKVFEIIKDTLKEKLEIDHIIVFAAQKDENLNLVSFGLLNGQKESAKELNIDHPFIKHYAVKKPYMDGYDNLAEELKRIIETDKYLKGTFYLPIYSSDALEGVLILGKKASEDSYTSTDLSLFKAIIYQSISIFDRIRPYEKIKKEYENTQKKLYDTDRLLARSEKIVSMANLIQEYNHEIKTPLGIMRSKLYLLPDDAGKIEDFKSIKEYLREQIDRANDIVESTLRLSRPKEHHETALDLNTVIEYAVKMSSLIGIHLTKELGTIPKIMGDKDDLQMVFMNLLKNAAEAMPDGGDLKIKTYAVPENGDQIVCAEISDTGCGIPKENMEKIFEPFFSTHVTKGRGLGLSIVFRIIREHLGKIDVSSKVGTGSTFKIVLPIKIAIDD</sequence>
<dbReference type="InterPro" id="IPR003661">
    <property type="entry name" value="HisK_dim/P_dom"/>
</dbReference>
<reference evidence="11 12" key="1">
    <citation type="journal article" date="2016" name="Nat. Commun.">
        <title>Thousands of microbial genomes shed light on interconnected biogeochemical processes in an aquifer system.</title>
        <authorList>
            <person name="Anantharaman K."/>
            <person name="Brown C.T."/>
            <person name="Hug L.A."/>
            <person name="Sharon I."/>
            <person name="Castelle C.J."/>
            <person name="Probst A.J."/>
            <person name="Thomas B.C."/>
            <person name="Singh A."/>
            <person name="Wilkins M.J."/>
            <person name="Karaoz U."/>
            <person name="Brodie E.L."/>
            <person name="Williams K.H."/>
            <person name="Hubbard S.S."/>
            <person name="Banfield J.F."/>
        </authorList>
    </citation>
    <scope>NUCLEOTIDE SEQUENCE [LARGE SCALE GENOMIC DNA]</scope>
</reference>
<keyword evidence="4" id="KW-0808">Transferase</keyword>
<name>A0A1F4U8E6_UNCSA</name>
<dbReference type="PANTHER" id="PTHR43065">
    <property type="entry name" value="SENSOR HISTIDINE KINASE"/>
    <property type="match status" value="1"/>
</dbReference>
<evidence type="ECO:0000256" key="6">
    <source>
        <dbReference type="ARBA" id="ARBA00022777"/>
    </source>
</evidence>
<dbReference type="CDD" id="cd00082">
    <property type="entry name" value="HisKA"/>
    <property type="match status" value="1"/>
</dbReference>
<dbReference type="Gene3D" id="1.10.287.130">
    <property type="match status" value="1"/>
</dbReference>
<organism evidence="11 12">
    <name type="scientific">candidate division WOR-1 bacterium RIFOXYC2_FULL_46_14</name>
    <dbReference type="NCBI Taxonomy" id="1802587"/>
    <lineage>
        <taxon>Bacteria</taxon>
        <taxon>Bacillati</taxon>
        <taxon>Saganbacteria</taxon>
    </lineage>
</organism>
<keyword evidence="6" id="KW-0418">Kinase</keyword>
<evidence type="ECO:0000256" key="3">
    <source>
        <dbReference type="ARBA" id="ARBA00022553"/>
    </source>
</evidence>
<keyword evidence="3" id="KW-0597">Phosphoprotein</keyword>
<evidence type="ECO:0000256" key="7">
    <source>
        <dbReference type="ARBA" id="ARBA00022840"/>
    </source>
</evidence>
<evidence type="ECO:0000256" key="1">
    <source>
        <dbReference type="ARBA" id="ARBA00000085"/>
    </source>
</evidence>
<accession>A0A1F4U8E6</accession>
<feature type="transmembrane region" description="Helical" evidence="9">
    <location>
        <begin position="61"/>
        <end position="84"/>
    </location>
</feature>
<dbReference type="PROSITE" id="PS50109">
    <property type="entry name" value="HIS_KIN"/>
    <property type="match status" value="1"/>
</dbReference>
<dbReference type="Proteomes" id="UP000179242">
    <property type="component" value="Unassembled WGS sequence"/>
</dbReference>
<keyword evidence="9" id="KW-1133">Transmembrane helix</keyword>
<feature type="transmembrane region" description="Helical" evidence="9">
    <location>
        <begin position="7"/>
        <end position="27"/>
    </location>
</feature>
<dbReference type="Gene3D" id="3.30.565.10">
    <property type="entry name" value="Histidine kinase-like ATPase, C-terminal domain"/>
    <property type="match status" value="1"/>
</dbReference>
<dbReference type="EMBL" id="MEUJ01000001">
    <property type="protein sequence ID" value="OGC41169.1"/>
    <property type="molecule type" value="Genomic_DNA"/>
</dbReference>
<dbReference type="InterPro" id="IPR029016">
    <property type="entry name" value="GAF-like_dom_sf"/>
</dbReference>
<dbReference type="InterPro" id="IPR005467">
    <property type="entry name" value="His_kinase_dom"/>
</dbReference>
<dbReference type="InterPro" id="IPR036890">
    <property type="entry name" value="HATPase_C_sf"/>
</dbReference>
<proteinExistence type="predicted"/>
<evidence type="ECO:0000256" key="8">
    <source>
        <dbReference type="ARBA" id="ARBA00023012"/>
    </source>
</evidence>
<dbReference type="InterPro" id="IPR004358">
    <property type="entry name" value="Sig_transdc_His_kin-like_C"/>
</dbReference>
<dbReference type="EC" id="2.7.13.3" evidence="2"/>
<protein>
    <recommendedName>
        <fullName evidence="2">histidine kinase</fullName>
        <ecNumber evidence="2">2.7.13.3</ecNumber>
    </recommendedName>
</protein>
<keyword evidence="8" id="KW-0902">Two-component regulatory system</keyword>
<keyword evidence="9" id="KW-0812">Transmembrane</keyword>
<dbReference type="SMART" id="SM00387">
    <property type="entry name" value="HATPase_c"/>
    <property type="match status" value="1"/>
</dbReference>
<dbReference type="GO" id="GO:0005524">
    <property type="term" value="F:ATP binding"/>
    <property type="evidence" value="ECO:0007669"/>
    <property type="project" value="UniProtKB-KW"/>
</dbReference>
<gene>
    <name evidence="11" type="ORF">A2438_07515</name>
</gene>
<evidence type="ECO:0000256" key="5">
    <source>
        <dbReference type="ARBA" id="ARBA00022741"/>
    </source>
</evidence>
<evidence type="ECO:0000259" key="10">
    <source>
        <dbReference type="PROSITE" id="PS50109"/>
    </source>
</evidence>
<feature type="domain" description="Histidine kinase" evidence="10">
    <location>
        <begin position="493"/>
        <end position="700"/>
    </location>
</feature>
<evidence type="ECO:0000256" key="4">
    <source>
        <dbReference type="ARBA" id="ARBA00022679"/>
    </source>
</evidence>
<dbReference type="SUPFAM" id="SSF55781">
    <property type="entry name" value="GAF domain-like"/>
    <property type="match status" value="1"/>
</dbReference>
<feature type="transmembrane region" description="Helical" evidence="9">
    <location>
        <begin position="137"/>
        <end position="160"/>
    </location>
</feature>
<evidence type="ECO:0000256" key="9">
    <source>
        <dbReference type="SAM" id="Phobius"/>
    </source>
</evidence>
<dbReference type="InterPro" id="IPR003594">
    <property type="entry name" value="HATPase_dom"/>
</dbReference>
<dbReference type="SUPFAM" id="SSF55874">
    <property type="entry name" value="ATPase domain of HSP90 chaperone/DNA topoisomerase II/histidine kinase"/>
    <property type="match status" value="1"/>
</dbReference>
<dbReference type="Pfam" id="PF00512">
    <property type="entry name" value="HisKA"/>
    <property type="match status" value="1"/>
</dbReference>
<dbReference type="Pfam" id="PF02518">
    <property type="entry name" value="HATPase_c"/>
    <property type="match status" value="1"/>
</dbReference>
<comment type="catalytic activity">
    <reaction evidence="1">
        <text>ATP + protein L-histidine = ADP + protein N-phospho-L-histidine.</text>
        <dbReference type="EC" id="2.7.13.3"/>
    </reaction>
</comment>
<feature type="transmembrane region" description="Helical" evidence="9">
    <location>
        <begin position="230"/>
        <end position="251"/>
    </location>
</feature>
<dbReference type="SMART" id="SM00388">
    <property type="entry name" value="HisKA"/>
    <property type="match status" value="1"/>
</dbReference>
<keyword evidence="5" id="KW-0547">Nucleotide-binding</keyword>
<dbReference type="Gene3D" id="3.30.450.40">
    <property type="match status" value="1"/>
</dbReference>
<dbReference type="PANTHER" id="PTHR43065:SF46">
    <property type="entry name" value="C4-DICARBOXYLATE TRANSPORT SENSOR PROTEIN DCTB"/>
    <property type="match status" value="1"/>
</dbReference>
<dbReference type="PRINTS" id="PR00344">
    <property type="entry name" value="BCTRLSENSOR"/>
</dbReference>
<feature type="transmembrane region" description="Helical" evidence="9">
    <location>
        <begin position="199"/>
        <end position="218"/>
    </location>
</feature>